<dbReference type="PROSITE" id="PS50943">
    <property type="entry name" value="HTH_CROC1"/>
    <property type="match status" value="1"/>
</dbReference>
<evidence type="ECO:0000256" key="2">
    <source>
        <dbReference type="ARBA" id="ARBA00023125"/>
    </source>
</evidence>
<feature type="coiled-coil region" evidence="4">
    <location>
        <begin position="74"/>
        <end position="109"/>
    </location>
</feature>
<keyword evidence="3" id="KW-0804">Transcription</keyword>
<dbReference type="Pfam" id="PF01381">
    <property type="entry name" value="HTH_3"/>
    <property type="match status" value="1"/>
</dbReference>
<evidence type="ECO:0000259" key="5">
    <source>
        <dbReference type="PROSITE" id="PS50943"/>
    </source>
</evidence>
<dbReference type="SMART" id="SM00530">
    <property type="entry name" value="HTH_XRE"/>
    <property type="match status" value="1"/>
</dbReference>
<keyword evidence="7" id="KW-1185">Reference proteome</keyword>
<dbReference type="GO" id="GO:0003677">
    <property type="term" value="F:DNA binding"/>
    <property type="evidence" value="ECO:0007669"/>
    <property type="project" value="UniProtKB-KW"/>
</dbReference>
<evidence type="ECO:0000256" key="3">
    <source>
        <dbReference type="ARBA" id="ARBA00023163"/>
    </source>
</evidence>
<evidence type="ECO:0000256" key="4">
    <source>
        <dbReference type="SAM" id="Coils"/>
    </source>
</evidence>
<dbReference type="SUPFAM" id="SSF47413">
    <property type="entry name" value="lambda repressor-like DNA-binding domains"/>
    <property type="match status" value="1"/>
</dbReference>
<dbReference type="InterPro" id="IPR010982">
    <property type="entry name" value="Lambda_DNA-bd_dom_sf"/>
</dbReference>
<feature type="domain" description="HTH cro/C1-type" evidence="5">
    <location>
        <begin position="8"/>
        <end position="62"/>
    </location>
</feature>
<evidence type="ECO:0000313" key="7">
    <source>
        <dbReference type="Proteomes" id="UP000251993"/>
    </source>
</evidence>
<proteinExistence type="predicted"/>
<dbReference type="KEGG" id="run:DR864_27415"/>
<keyword evidence="2" id="KW-0238">DNA-binding</keyword>
<gene>
    <name evidence="6" type="ORF">DR864_27415</name>
</gene>
<dbReference type="PANTHER" id="PTHR40661">
    <property type="match status" value="1"/>
</dbReference>
<dbReference type="Proteomes" id="UP000251993">
    <property type="component" value="Chromosome"/>
</dbReference>
<dbReference type="CDD" id="cd00093">
    <property type="entry name" value="HTH_XRE"/>
    <property type="match status" value="1"/>
</dbReference>
<protein>
    <recommendedName>
        <fullName evidence="5">HTH cro/C1-type domain-containing protein</fullName>
    </recommendedName>
</protein>
<dbReference type="OrthoDB" id="961984at2"/>
<accession>A0A344TRD2</accession>
<reference evidence="6 7" key="1">
    <citation type="submission" date="2018-07" db="EMBL/GenBank/DDBJ databases">
        <title>Genome sequencing of Runella.</title>
        <authorList>
            <person name="Baek M.-G."/>
            <person name="Yi H."/>
        </authorList>
    </citation>
    <scope>NUCLEOTIDE SEQUENCE [LARGE SCALE GENOMIC DNA]</scope>
    <source>
        <strain evidence="6 7">HYN0085</strain>
    </source>
</reference>
<dbReference type="RefSeq" id="WP_114069964.1">
    <property type="nucleotide sequence ID" value="NZ_CP030850.1"/>
</dbReference>
<dbReference type="AlphaFoldDB" id="A0A344TRD2"/>
<evidence type="ECO:0000256" key="1">
    <source>
        <dbReference type="ARBA" id="ARBA00023015"/>
    </source>
</evidence>
<organism evidence="6 7">
    <name type="scientific">Runella rosea</name>
    <dbReference type="NCBI Taxonomy" id="2259595"/>
    <lineage>
        <taxon>Bacteria</taxon>
        <taxon>Pseudomonadati</taxon>
        <taxon>Bacteroidota</taxon>
        <taxon>Cytophagia</taxon>
        <taxon>Cytophagales</taxon>
        <taxon>Spirosomataceae</taxon>
        <taxon>Runella</taxon>
    </lineage>
</organism>
<dbReference type="PANTHER" id="PTHR40661:SF3">
    <property type="entry name" value="FELS-1 PROPHAGE TRANSCRIPTIONAL REGULATOR"/>
    <property type="match status" value="1"/>
</dbReference>
<dbReference type="Gene3D" id="1.10.260.40">
    <property type="entry name" value="lambda repressor-like DNA-binding domains"/>
    <property type="match status" value="1"/>
</dbReference>
<keyword evidence="4" id="KW-0175">Coiled coil</keyword>
<keyword evidence="1" id="KW-0805">Transcription regulation</keyword>
<dbReference type="InterPro" id="IPR001387">
    <property type="entry name" value="Cro/C1-type_HTH"/>
</dbReference>
<dbReference type="EMBL" id="CP030850">
    <property type="protein sequence ID" value="AXE21203.1"/>
    <property type="molecule type" value="Genomic_DNA"/>
</dbReference>
<name>A0A344TRD2_9BACT</name>
<evidence type="ECO:0000313" key="6">
    <source>
        <dbReference type="EMBL" id="AXE21203.1"/>
    </source>
</evidence>
<sequence length="116" mass="13158">MNTFSKNLRRLMAAKNLNQSDLAGLLGIKQPSVSDWLKNGAIPKGKRLTQLAEVLGVSVNELFVEEIIQKASEEQSKDDRIRELEQQLLKTTQELLEYKTRENERLKNNPIVPAGQ</sequence>